<keyword evidence="2" id="KW-0732">Signal</keyword>
<proteinExistence type="predicted"/>
<feature type="chain" id="PRO_5040862546" evidence="2">
    <location>
        <begin position="24"/>
        <end position="172"/>
    </location>
</feature>
<evidence type="ECO:0000313" key="4">
    <source>
        <dbReference type="Proteomes" id="UP001151081"/>
    </source>
</evidence>
<sequence>MRAIPLPILALVAAATASSPAPAQAPPAASASAAAPGDAVSLEVDPPGTEKTKAPTFDEWAKATKVRLTRTGPAAAPCTAYRVREWLKVRCLGTKPHAMVVLGGDAAEVSFWIDRDERQGGEVQFPMRRGDRRVVQIWTGGVDAAGVFKAKPSLVIQEHWLEDRAAPTVTAM</sequence>
<evidence type="ECO:0000313" key="3">
    <source>
        <dbReference type="EMBL" id="MDC3983437.1"/>
    </source>
</evidence>
<comment type="caution">
    <text evidence="3">The sequence shown here is derived from an EMBL/GenBank/DDBJ whole genome shotgun (WGS) entry which is preliminary data.</text>
</comment>
<accession>A0A9X4AUN3</accession>
<dbReference type="AlphaFoldDB" id="A0A9X4AUN3"/>
<reference evidence="3 4" key="1">
    <citation type="submission" date="2021-04" db="EMBL/GenBank/DDBJ databases">
        <title>Genome analysis of Polyangium sp.</title>
        <authorList>
            <person name="Li Y."/>
            <person name="Wang J."/>
        </authorList>
    </citation>
    <scope>NUCLEOTIDE SEQUENCE [LARGE SCALE GENOMIC DNA]</scope>
    <source>
        <strain evidence="3 4">SDU14</strain>
    </source>
</reference>
<feature type="compositionally biased region" description="Low complexity" evidence="1">
    <location>
        <begin position="20"/>
        <end position="36"/>
    </location>
</feature>
<gene>
    <name evidence="3" type="ORF">KEG57_23210</name>
</gene>
<organism evidence="3 4">
    <name type="scientific">Polyangium jinanense</name>
    <dbReference type="NCBI Taxonomy" id="2829994"/>
    <lineage>
        <taxon>Bacteria</taxon>
        <taxon>Pseudomonadati</taxon>
        <taxon>Myxococcota</taxon>
        <taxon>Polyangia</taxon>
        <taxon>Polyangiales</taxon>
        <taxon>Polyangiaceae</taxon>
        <taxon>Polyangium</taxon>
    </lineage>
</organism>
<dbReference type="Proteomes" id="UP001151081">
    <property type="component" value="Unassembled WGS sequence"/>
</dbReference>
<dbReference type="RefSeq" id="WP_272423447.1">
    <property type="nucleotide sequence ID" value="NZ_JAGTJJ010000013.1"/>
</dbReference>
<dbReference type="EMBL" id="JAGTJJ010000013">
    <property type="protein sequence ID" value="MDC3983437.1"/>
    <property type="molecule type" value="Genomic_DNA"/>
</dbReference>
<evidence type="ECO:0000256" key="1">
    <source>
        <dbReference type="SAM" id="MobiDB-lite"/>
    </source>
</evidence>
<protein>
    <submittedName>
        <fullName evidence="3">Uncharacterized protein</fullName>
    </submittedName>
</protein>
<evidence type="ECO:0000256" key="2">
    <source>
        <dbReference type="SAM" id="SignalP"/>
    </source>
</evidence>
<name>A0A9X4AUN3_9BACT</name>
<feature type="signal peptide" evidence="2">
    <location>
        <begin position="1"/>
        <end position="23"/>
    </location>
</feature>
<feature type="region of interest" description="Disordered" evidence="1">
    <location>
        <begin position="20"/>
        <end position="54"/>
    </location>
</feature>
<keyword evidence="4" id="KW-1185">Reference proteome</keyword>